<dbReference type="EMBL" id="GG673278">
    <property type="protein sequence ID" value="EER15691.1"/>
    <property type="molecule type" value="Genomic_DNA"/>
</dbReference>
<reference evidence="1 2" key="1">
    <citation type="submission" date="2008-07" db="EMBL/GenBank/DDBJ databases">
        <authorList>
            <person name="El-Sayed N."/>
            <person name="Caler E."/>
            <person name="Inman J."/>
            <person name="Amedeo P."/>
            <person name="Hass B."/>
            <person name="Wortman J."/>
        </authorList>
    </citation>
    <scope>NUCLEOTIDE SEQUENCE [LARGE SCALE GENOMIC DNA]</scope>
    <source>
        <strain evidence="2">ATCC 50983 / TXsc</strain>
    </source>
</reference>
<dbReference type="Proteomes" id="UP000007800">
    <property type="component" value="Unassembled WGS sequence"/>
</dbReference>
<sequence>MAKSAMLQVTAMVARIALQAPRNCSNAALCVAAGLLPADLELKTITAVRLSALGCARALDQTLMVEGLTLTENHDSLDKVQHWRGLPVSPWHPWVKTAIREREEAKSYAQAALLSGNAIFADGS</sequence>
<evidence type="ECO:0000313" key="1">
    <source>
        <dbReference type="EMBL" id="EER15691.1"/>
    </source>
</evidence>
<proteinExistence type="predicted"/>
<dbReference type="InParanoid" id="C5KIK2"/>
<dbReference type="AlphaFoldDB" id="C5KIK2"/>
<dbReference type="GeneID" id="9046537"/>
<evidence type="ECO:0000313" key="2">
    <source>
        <dbReference type="Proteomes" id="UP000007800"/>
    </source>
</evidence>
<dbReference type="OrthoDB" id="10383152at2759"/>
<name>C5KIK2_PERM5</name>
<organism evidence="2">
    <name type="scientific">Perkinsus marinus (strain ATCC 50983 / TXsc)</name>
    <dbReference type="NCBI Taxonomy" id="423536"/>
    <lineage>
        <taxon>Eukaryota</taxon>
        <taxon>Sar</taxon>
        <taxon>Alveolata</taxon>
        <taxon>Perkinsozoa</taxon>
        <taxon>Perkinsea</taxon>
        <taxon>Perkinsida</taxon>
        <taxon>Perkinsidae</taxon>
        <taxon>Perkinsus</taxon>
    </lineage>
</organism>
<keyword evidence="2" id="KW-1185">Reference proteome</keyword>
<gene>
    <name evidence="1" type="ORF">Pmar_PMAR025638</name>
</gene>
<protein>
    <submittedName>
        <fullName evidence="1">Uncharacterized protein</fullName>
    </submittedName>
</protein>
<dbReference type="RefSeq" id="XP_002783895.1">
    <property type="nucleotide sequence ID" value="XM_002783849.1"/>
</dbReference>
<accession>C5KIK2</accession>
<feature type="non-terminal residue" evidence="1">
    <location>
        <position position="124"/>
    </location>
</feature>